<gene>
    <name evidence="8" type="ORF">R2363_22315</name>
</gene>
<name>A0ABU4KAV2_9ACTN</name>
<evidence type="ECO:0000256" key="2">
    <source>
        <dbReference type="ARBA" id="ARBA00022617"/>
    </source>
</evidence>
<evidence type="ECO:0000256" key="4">
    <source>
        <dbReference type="ARBA" id="ARBA00022982"/>
    </source>
</evidence>
<dbReference type="PANTHER" id="PTHR33751">
    <property type="entry name" value="CBB3-TYPE CYTOCHROME C OXIDASE SUBUNIT FIXP"/>
    <property type="match status" value="1"/>
</dbReference>
<dbReference type="InterPro" id="IPR036909">
    <property type="entry name" value="Cyt_c-like_dom_sf"/>
</dbReference>
<organism evidence="8 9">
    <name type="scientific">Streptomyces roseolus</name>
    <dbReference type="NCBI Taxonomy" id="67358"/>
    <lineage>
        <taxon>Bacteria</taxon>
        <taxon>Bacillati</taxon>
        <taxon>Actinomycetota</taxon>
        <taxon>Actinomycetes</taxon>
        <taxon>Kitasatosporales</taxon>
        <taxon>Streptomycetaceae</taxon>
        <taxon>Streptomyces</taxon>
    </lineage>
</organism>
<dbReference type="Gene3D" id="1.10.760.10">
    <property type="entry name" value="Cytochrome c-like domain"/>
    <property type="match status" value="1"/>
</dbReference>
<keyword evidence="3 6" id="KW-0479">Metal-binding</keyword>
<protein>
    <submittedName>
        <fullName evidence="8">C-type cytochrome</fullName>
    </submittedName>
</protein>
<dbReference type="PROSITE" id="PS51007">
    <property type="entry name" value="CYTC"/>
    <property type="match status" value="1"/>
</dbReference>
<dbReference type="RefSeq" id="WP_319011175.1">
    <property type="nucleotide sequence ID" value="NZ_JAWJZF010000413.1"/>
</dbReference>
<comment type="caution">
    <text evidence="8">The sequence shown here is derived from an EMBL/GenBank/DDBJ whole genome shotgun (WGS) entry which is preliminary data.</text>
</comment>
<evidence type="ECO:0000313" key="8">
    <source>
        <dbReference type="EMBL" id="MDX2294905.1"/>
    </source>
</evidence>
<proteinExistence type="predicted"/>
<evidence type="ECO:0000256" key="3">
    <source>
        <dbReference type="ARBA" id="ARBA00022723"/>
    </source>
</evidence>
<dbReference type="Proteomes" id="UP001278571">
    <property type="component" value="Unassembled WGS sequence"/>
</dbReference>
<evidence type="ECO:0000256" key="1">
    <source>
        <dbReference type="ARBA" id="ARBA00022448"/>
    </source>
</evidence>
<evidence type="ECO:0000256" key="6">
    <source>
        <dbReference type="PROSITE-ProRule" id="PRU00433"/>
    </source>
</evidence>
<dbReference type="EMBL" id="JAWJZF010000413">
    <property type="protein sequence ID" value="MDX2294905.1"/>
    <property type="molecule type" value="Genomic_DNA"/>
</dbReference>
<evidence type="ECO:0000313" key="9">
    <source>
        <dbReference type="Proteomes" id="UP001278571"/>
    </source>
</evidence>
<accession>A0ABU4KAV2</accession>
<reference evidence="8 9" key="1">
    <citation type="submission" date="2023-10" db="EMBL/GenBank/DDBJ databases">
        <authorList>
            <person name="Wang X.X."/>
        </authorList>
    </citation>
    <scope>NUCLEOTIDE SEQUENCE [LARGE SCALE GENOMIC DNA]</scope>
    <source>
        <strain evidence="8 9">NBRC 12816</strain>
    </source>
</reference>
<dbReference type="SUPFAM" id="SSF46626">
    <property type="entry name" value="Cytochrome c"/>
    <property type="match status" value="1"/>
</dbReference>
<feature type="non-terminal residue" evidence="8">
    <location>
        <position position="1"/>
    </location>
</feature>
<dbReference type="Pfam" id="PF00034">
    <property type="entry name" value="Cytochrom_C"/>
    <property type="match status" value="1"/>
</dbReference>
<sequence>EAFEARDSRATFTVFVPPGAPAEGARLAAARNCKSCHGAELRGALAPPLAGRSPSYLARQLTDMRAGTRHDAGAAPMRPIAATLNNHQILSLTAYLASLPP</sequence>
<evidence type="ECO:0000256" key="5">
    <source>
        <dbReference type="ARBA" id="ARBA00023004"/>
    </source>
</evidence>
<dbReference type="PANTHER" id="PTHR33751:SF9">
    <property type="entry name" value="CYTOCHROME C4"/>
    <property type="match status" value="1"/>
</dbReference>
<dbReference type="InterPro" id="IPR009056">
    <property type="entry name" value="Cyt_c-like_dom"/>
</dbReference>
<feature type="domain" description="Cytochrome c" evidence="7">
    <location>
        <begin position="19"/>
        <end position="100"/>
    </location>
</feature>
<evidence type="ECO:0000259" key="7">
    <source>
        <dbReference type="PROSITE" id="PS51007"/>
    </source>
</evidence>
<keyword evidence="5 6" id="KW-0408">Iron</keyword>
<dbReference type="InterPro" id="IPR050597">
    <property type="entry name" value="Cytochrome_c_Oxidase_Subunit"/>
</dbReference>
<keyword evidence="2 6" id="KW-0349">Heme</keyword>
<keyword evidence="9" id="KW-1185">Reference proteome</keyword>
<keyword evidence="1" id="KW-0813">Transport</keyword>
<keyword evidence="4" id="KW-0249">Electron transport</keyword>